<dbReference type="AlphaFoldDB" id="A0A4R6KLA1"/>
<evidence type="ECO:0000313" key="3">
    <source>
        <dbReference type="Proteomes" id="UP000295388"/>
    </source>
</evidence>
<evidence type="ECO:0000259" key="1">
    <source>
        <dbReference type="PROSITE" id="PS51186"/>
    </source>
</evidence>
<dbReference type="RefSeq" id="WP_133799768.1">
    <property type="nucleotide sequence ID" value="NZ_SNWQ01000004.1"/>
</dbReference>
<dbReference type="OrthoDB" id="4966223at2"/>
<dbReference type="Gene3D" id="3.40.630.30">
    <property type="match status" value="1"/>
</dbReference>
<protein>
    <submittedName>
        <fullName evidence="2">Acetyltransferase (GNAT) family protein</fullName>
    </submittedName>
</protein>
<name>A0A4R6KLA1_9ACTN</name>
<dbReference type="Proteomes" id="UP000295388">
    <property type="component" value="Unassembled WGS sequence"/>
</dbReference>
<dbReference type="SUPFAM" id="SSF55729">
    <property type="entry name" value="Acyl-CoA N-acyltransferases (Nat)"/>
    <property type="match status" value="1"/>
</dbReference>
<evidence type="ECO:0000313" key="2">
    <source>
        <dbReference type="EMBL" id="TDO50566.1"/>
    </source>
</evidence>
<keyword evidence="2" id="KW-0808">Transferase</keyword>
<comment type="caution">
    <text evidence="2">The sequence shown here is derived from an EMBL/GenBank/DDBJ whole genome shotgun (WGS) entry which is preliminary data.</text>
</comment>
<reference evidence="2 3" key="1">
    <citation type="submission" date="2019-03" db="EMBL/GenBank/DDBJ databases">
        <title>Genomic Encyclopedia of Type Strains, Phase III (KMG-III): the genomes of soil and plant-associated and newly described type strains.</title>
        <authorList>
            <person name="Whitman W."/>
        </authorList>
    </citation>
    <scope>NUCLEOTIDE SEQUENCE [LARGE SCALE GENOMIC DNA]</scope>
    <source>
        <strain evidence="2 3">VKM Ac-2527</strain>
    </source>
</reference>
<dbReference type="PROSITE" id="PS51186">
    <property type="entry name" value="GNAT"/>
    <property type="match status" value="1"/>
</dbReference>
<gene>
    <name evidence="2" type="ORF">EV643_10459</name>
</gene>
<dbReference type="InterPro" id="IPR000182">
    <property type="entry name" value="GNAT_dom"/>
</dbReference>
<organism evidence="2 3">
    <name type="scientific">Kribbella caucasensis</name>
    <dbReference type="NCBI Taxonomy" id="2512215"/>
    <lineage>
        <taxon>Bacteria</taxon>
        <taxon>Bacillati</taxon>
        <taxon>Actinomycetota</taxon>
        <taxon>Actinomycetes</taxon>
        <taxon>Propionibacteriales</taxon>
        <taxon>Kribbellaceae</taxon>
        <taxon>Kribbella</taxon>
    </lineage>
</organism>
<dbReference type="GO" id="GO:0016747">
    <property type="term" value="F:acyltransferase activity, transferring groups other than amino-acyl groups"/>
    <property type="evidence" value="ECO:0007669"/>
    <property type="project" value="InterPro"/>
</dbReference>
<dbReference type="EMBL" id="SNWQ01000004">
    <property type="protein sequence ID" value="TDO50566.1"/>
    <property type="molecule type" value="Genomic_DNA"/>
</dbReference>
<accession>A0A4R6KLA1</accession>
<dbReference type="InterPro" id="IPR016181">
    <property type="entry name" value="Acyl_CoA_acyltransferase"/>
</dbReference>
<feature type="domain" description="N-acetyltransferase" evidence="1">
    <location>
        <begin position="82"/>
        <end position="214"/>
    </location>
</feature>
<sequence length="214" mass="23567">MDELLRRWQRGWGLCRGLSPAEDRSTALEVTLGLPERDRELFAFPSSEFGALITETVQATRPTWLTITTHEPDVVDERLRYAGLTVFAERKLLMTCDLTNHPRPALPAQYELESATDGAVYRVKLLDRQGAIAARGMMAVVGGDAVMHDIHTDPAHRRRGLASVVMGELARMAVERRAISGILMATIDGGYLYAKLGWSSEATMLTATTPSRAA</sequence>
<keyword evidence="3" id="KW-1185">Reference proteome</keyword>
<dbReference type="Pfam" id="PF00583">
    <property type="entry name" value="Acetyltransf_1"/>
    <property type="match status" value="1"/>
</dbReference>
<proteinExistence type="predicted"/>